<feature type="binding site" evidence="13">
    <location>
        <begin position="89"/>
        <end position="99"/>
    </location>
    <ligand>
        <name>ATP</name>
        <dbReference type="ChEBI" id="CHEBI:30616"/>
    </ligand>
</feature>
<keyword evidence="13" id="KW-0963">Cytoplasm</keyword>
<comment type="function">
    <text evidence="12 13">Catalyzes the ATP-dependent phosphorylation of L-homoserine to L-homoserine phosphate.</text>
</comment>
<evidence type="ECO:0000259" key="14">
    <source>
        <dbReference type="Pfam" id="PF00288"/>
    </source>
</evidence>
<dbReference type="EMBL" id="JACHHB010000010">
    <property type="protein sequence ID" value="MBB5174180.1"/>
    <property type="molecule type" value="Genomic_DNA"/>
</dbReference>
<keyword evidence="17" id="KW-1185">Reference proteome</keyword>
<evidence type="ECO:0000256" key="7">
    <source>
        <dbReference type="ARBA" id="ARBA00022697"/>
    </source>
</evidence>
<dbReference type="InterPro" id="IPR014721">
    <property type="entry name" value="Ribsml_uS5_D2-typ_fold_subgr"/>
</dbReference>
<dbReference type="Pfam" id="PF00288">
    <property type="entry name" value="GHMP_kinases_N"/>
    <property type="match status" value="1"/>
</dbReference>
<organism evidence="16 17">
    <name type="scientific">Texcoconibacillus texcoconensis</name>
    <dbReference type="NCBI Taxonomy" id="1095777"/>
    <lineage>
        <taxon>Bacteria</taxon>
        <taxon>Bacillati</taxon>
        <taxon>Bacillota</taxon>
        <taxon>Bacilli</taxon>
        <taxon>Bacillales</taxon>
        <taxon>Bacillaceae</taxon>
        <taxon>Texcoconibacillus</taxon>
    </lineage>
</organism>
<evidence type="ECO:0000259" key="15">
    <source>
        <dbReference type="Pfam" id="PF08544"/>
    </source>
</evidence>
<evidence type="ECO:0000313" key="17">
    <source>
        <dbReference type="Proteomes" id="UP000551878"/>
    </source>
</evidence>
<keyword evidence="6 13" id="KW-0808">Transferase</keyword>
<keyword evidence="9 13" id="KW-0418">Kinase</keyword>
<evidence type="ECO:0000256" key="12">
    <source>
        <dbReference type="ARBA" id="ARBA00049954"/>
    </source>
</evidence>
<evidence type="ECO:0000313" key="16">
    <source>
        <dbReference type="EMBL" id="MBB5174180.1"/>
    </source>
</evidence>
<evidence type="ECO:0000256" key="13">
    <source>
        <dbReference type="HAMAP-Rule" id="MF_00384"/>
    </source>
</evidence>
<dbReference type="PRINTS" id="PR00958">
    <property type="entry name" value="HOMSERKINASE"/>
</dbReference>
<dbReference type="SUPFAM" id="SSF55060">
    <property type="entry name" value="GHMP Kinase, C-terminal domain"/>
    <property type="match status" value="1"/>
</dbReference>
<dbReference type="Proteomes" id="UP000551878">
    <property type="component" value="Unassembled WGS sequence"/>
</dbReference>
<keyword evidence="5 13" id="KW-0028">Amino-acid biosynthesis</keyword>
<dbReference type="NCBIfam" id="TIGR00191">
    <property type="entry name" value="thrB"/>
    <property type="match status" value="1"/>
</dbReference>
<dbReference type="PANTHER" id="PTHR20861">
    <property type="entry name" value="HOMOSERINE/4-DIPHOSPHOCYTIDYL-2-C-METHYL-D-ERYTHRITOL KINASE"/>
    <property type="match status" value="1"/>
</dbReference>
<feature type="domain" description="GHMP kinase N-terminal" evidence="14">
    <location>
        <begin position="60"/>
        <end position="142"/>
    </location>
</feature>
<dbReference type="InterPro" id="IPR000870">
    <property type="entry name" value="Homoserine_kinase"/>
</dbReference>
<dbReference type="SUPFAM" id="SSF54211">
    <property type="entry name" value="Ribosomal protein S5 domain 2-like"/>
    <property type="match status" value="1"/>
</dbReference>
<dbReference type="PIRSF" id="PIRSF000676">
    <property type="entry name" value="Homoser_kin"/>
    <property type="match status" value="1"/>
</dbReference>
<dbReference type="InterPro" id="IPR036554">
    <property type="entry name" value="GHMP_kinase_C_sf"/>
</dbReference>
<dbReference type="HAMAP" id="MF_00384">
    <property type="entry name" value="Homoser_kinase"/>
    <property type="match status" value="1"/>
</dbReference>
<dbReference type="PROSITE" id="PS00627">
    <property type="entry name" value="GHMP_KINASES_ATP"/>
    <property type="match status" value="1"/>
</dbReference>
<dbReference type="InterPro" id="IPR006204">
    <property type="entry name" value="GHMP_kinase_N_dom"/>
</dbReference>
<comment type="pathway">
    <text evidence="1 13">Amino-acid biosynthesis; L-threonine biosynthesis; L-threonine from L-aspartate: step 4/5.</text>
</comment>
<dbReference type="RefSeq" id="WP_184664608.1">
    <property type="nucleotide sequence ID" value="NZ_JACHHB010000010.1"/>
</dbReference>
<dbReference type="Pfam" id="PF08544">
    <property type="entry name" value="GHMP_kinases_C"/>
    <property type="match status" value="1"/>
</dbReference>
<evidence type="ECO:0000256" key="4">
    <source>
        <dbReference type="ARBA" id="ARBA00017858"/>
    </source>
</evidence>
<gene>
    <name evidence="13" type="primary">thrB</name>
    <name evidence="16" type="ORF">HNQ41_002374</name>
</gene>
<dbReference type="PANTHER" id="PTHR20861:SF1">
    <property type="entry name" value="HOMOSERINE KINASE"/>
    <property type="match status" value="1"/>
</dbReference>
<name>A0A840QS61_9BACI</name>
<keyword evidence="10 13" id="KW-0067">ATP-binding</keyword>
<keyword evidence="7 13" id="KW-0791">Threonine biosynthesis</keyword>
<evidence type="ECO:0000256" key="6">
    <source>
        <dbReference type="ARBA" id="ARBA00022679"/>
    </source>
</evidence>
<dbReference type="Gene3D" id="3.30.70.890">
    <property type="entry name" value="GHMP kinase, C-terminal domain"/>
    <property type="match status" value="1"/>
</dbReference>
<dbReference type="AlphaFoldDB" id="A0A840QS61"/>
<evidence type="ECO:0000256" key="9">
    <source>
        <dbReference type="ARBA" id="ARBA00022777"/>
    </source>
</evidence>
<dbReference type="GO" id="GO:0009088">
    <property type="term" value="P:threonine biosynthetic process"/>
    <property type="evidence" value="ECO:0007669"/>
    <property type="project" value="UniProtKB-UniRule"/>
</dbReference>
<evidence type="ECO:0000256" key="5">
    <source>
        <dbReference type="ARBA" id="ARBA00022605"/>
    </source>
</evidence>
<dbReference type="InterPro" id="IPR020568">
    <property type="entry name" value="Ribosomal_Su5_D2-typ_SF"/>
</dbReference>
<comment type="caution">
    <text evidence="16">The sequence shown here is derived from an EMBL/GenBank/DDBJ whole genome shotgun (WGS) entry which is preliminary data.</text>
</comment>
<dbReference type="GO" id="GO:0005737">
    <property type="term" value="C:cytoplasm"/>
    <property type="evidence" value="ECO:0007669"/>
    <property type="project" value="UniProtKB-SubCell"/>
</dbReference>
<comment type="catalytic activity">
    <reaction evidence="11 13">
        <text>L-homoserine + ATP = O-phospho-L-homoserine + ADP + H(+)</text>
        <dbReference type="Rhea" id="RHEA:13985"/>
        <dbReference type="ChEBI" id="CHEBI:15378"/>
        <dbReference type="ChEBI" id="CHEBI:30616"/>
        <dbReference type="ChEBI" id="CHEBI:57476"/>
        <dbReference type="ChEBI" id="CHEBI:57590"/>
        <dbReference type="ChEBI" id="CHEBI:456216"/>
        <dbReference type="EC" id="2.7.1.39"/>
    </reaction>
</comment>
<reference evidence="16 17" key="1">
    <citation type="submission" date="2020-08" db="EMBL/GenBank/DDBJ databases">
        <title>Genomic Encyclopedia of Type Strains, Phase IV (KMG-IV): sequencing the most valuable type-strain genomes for metagenomic binning, comparative biology and taxonomic classification.</title>
        <authorList>
            <person name="Goeker M."/>
        </authorList>
    </citation>
    <scope>NUCLEOTIDE SEQUENCE [LARGE SCALE GENOMIC DNA]</scope>
    <source>
        <strain evidence="16 17">DSM 24696</strain>
    </source>
</reference>
<dbReference type="InterPro" id="IPR006203">
    <property type="entry name" value="GHMP_knse_ATP-bd_CS"/>
</dbReference>
<evidence type="ECO:0000256" key="8">
    <source>
        <dbReference type="ARBA" id="ARBA00022741"/>
    </source>
</evidence>
<dbReference type="GO" id="GO:0004413">
    <property type="term" value="F:homoserine kinase activity"/>
    <property type="evidence" value="ECO:0007669"/>
    <property type="project" value="UniProtKB-UniRule"/>
</dbReference>
<dbReference type="InterPro" id="IPR013750">
    <property type="entry name" value="GHMP_kinase_C_dom"/>
</dbReference>
<sequence>MNEDMFMIQVPGSTANLGPGFDSVGLAIDRYLTLTVKPSHEWAFTSQSKELEGIPTGKDNLMYQVAAKVAEEYGALLPTCHVDVTSSIPMSRGLGSSAAAIVAGIELADHLLDLRMEKDEKARWASLHETHPDNVSASVYGGLVIGHHDSEATDVILGGAPSLDIIAVIPDYELKTDLSRTLLPDNLTHGEAVRASSVSNVLVASLLQGKWEIAGKMMEQDLFHQSYRMEAVPELKTAKSVRSMLNVYGMALSGAGPIVLFFAPEGEGSNVKHQLSAYYPDHDIQQLSVDCAGAKVEKVVTSSSV</sequence>
<comment type="subcellular location">
    <subcellularLocation>
        <location evidence="13">Cytoplasm</location>
    </subcellularLocation>
</comment>
<keyword evidence="8 13" id="KW-0547">Nucleotide-binding</keyword>
<protein>
    <recommendedName>
        <fullName evidence="4 13">Homoserine kinase</fullName>
        <shortName evidence="13">HK</shortName>
        <shortName evidence="13">HSK</shortName>
        <ecNumber evidence="3 13">2.7.1.39</ecNumber>
    </recommendedName>
</protein>
<proteinExistence type="inferred from homology"/>
<evidence type="ECO:0000256" key="3">
    <source>
        <dbReference type="ARBA" id="ARBA00012078"/>
    </source>
</evidence>
<accession>A0A840QS61</accession>
<dbReference type="EC" id="2.7.1.39" evidence="3 13"/>
<feature type="domain" description="GHMP kinase C-terminal" evidence="15">
    <location>
        <begin position="203"/>
        <end position="280"/>
    </location>
</feature>
<dbReference type="Gene3D" id="3.30.230.10">
    <property type="match status" value="1"/>
</dbReference>
<dbReference type="GO" id="GO:0005524">
    <property type="term" value="F:ATP binding"/>
    <property type="evidence" value="ECO:0007669"/>
    <property type="project" value="UniProtKB-UniRule"/>
</dbReference>
<comment type="similarity">
    <text evidence="2 13">Belongs to the GHMP kinase family. Homoserine kinase subfamily.</text>
</comment>
<evidence type="ECO:0000256" key="11">
    <source>
        <dbReference type="ARBA" id="ARBA00049375"/>
    </source>
</evidence>
<evidence type="ECO:0000256" key="1">
    <source>
        <dbReference type="ARBA" id="ARBA00005015"/>
    </source>
</evidence>
<dbReference type="UniPathway" id="UPA00050">
    <property type="reaction ID" value="UER00064"/>
</dbReference>
<evidence type="ECO:0000256" key="10">
    <source>
        <dbReference type="ARBA" id="ARBA00022840"/>
    </source>
</evidence>
<evidence type="ECO:0000256" key="2">
    <source>
        <dbReference type="ARBA" id="ARBA00007370"/>
    </source>
</evidence>